<keyword evidence="1" id="KW-0813">Transport</keyword>
<keyword evidence="7" id="KW-1133">Transmembrane helix</keyword>
<keyword evidence="10" id="KW-1185">Reference proteome</keyword>
<feature type="transmembrane region" description="Helical" evidence="7">
    <location>
        <begin position="381"/>
        <end position="402"/>
    </location>
</feature>
<sequence length="469" mass="52052">MSSLRGTGGASRTGVLVRAGDWMQRHAAPIRWLQWVIVLAYAVLIIGPVLLPLPPDSARLWNNLTVFAEFAFWGIWWPFVLLSMVMLGRVWCGVLCPEGALSEFASKYGRGRAIPRWMRWGGWPFVAFGGTTVYGQMVSVYQYPKAVMVVLGGSTVAAIVIGLLYGREKRVWCKYLCPVNGVFGLLARLSPVHYKVDEDAWRRSYKEGEHGHRVIPINCAPLVPLRNIQAADCHMCGRCSGHRDAIALGTRSASQEIVESGAKRASGWDTLLILYGMMGVAIGGFHWTVSPWFVQIKVFLAGWLIDRDIMWPLATNAPWYVFTHYPDQNDVFTWLDGAMVIGYMLGTGLIYGTLLGLLLAAANRCLGRWDTRRLHHLAQALIPQAGCGVFLGLTATTLTILRHHDIPTAWAGDARLLLLAGANAWSVWLAARLVARYAPSWAARCASLLCFGAALALADSAWWLMFWHW</sequence>
<keyword evidence="2" id="KW-0004">4Fe-4S</keyword>
<dbReference type="SUPFAM" id="SSF54862">
    <property type="entry name" value="4Fe-4S ferredoxins"/>
    <property type="match status" value="1"/>
</dbReference>
<dbReference type="Pfam" id="PF12801">
    <property type="entry name" value="Fer4_5"/>
    <property type="match status" value="2"/>
</dbReference>
<keyword evidence="4" id="KW-0249">Electron transport</keyword>
<feature type="transmembrane region" description="Helical" evidence="7">
    <location>
        <begin position="272"/>
        <end position="294"/>
    </location>
</feature>
<name>A0ABT3ZMM1_9BURK</name>
<dbReference type="PANTHER" id="PTHR30176:SF3">
    <property type="entry name" value="FERREDOXIN-TYPE PROTEIN NAPH"/>
    <property type="match status" value="1"/>
</dbReference>
<evidence type="ECO:0000256" key="7">
    <source>
        <dbReference type="SAM" id="Phobius"/>
    </source>
</evidence>
<feature type="transmembrane region" description="Helical" evidence="7">
    <location>
        <begin position="340"/>
        <end position="360"/>
    </location>
</feature>
<feature type="transmembrane region" description="Helical" evidence="7">
    <location>
        <begin position="117"/>
        <end position="134"/>
    </location>
</feature>
<comment type="caution">
    <text evidence="9">The sequence shown here is derived from an EMBL/GenBank/DDBJ whole genome shotgun (WGS) entry which is preliminary data.</text>
</comment>
<dbReference type="InterPro" id="IPR017896">
    <property type="entry name" value="4Fe4S_Fe-S-bd"/>
</dbReference>
<dbReference type="RefSeq" id="WP_267847504.1">
    <property type="nucleotide sequence ID" value="NZ_JAPMXC010000001.1"/>
</dbReference>
<evidence type="ECO:0000256" key="4">
    <source>
        <dbReference type="ARBA" id="ARBA00022982"/>
    </source>
</evidence>
<feature type="transmembrane region" description="Helical" evidence="7">
    <location>
        <begin position="414"/>
        <end position="434"/>
    </location>
</feature>
<keyword evidence="5" id="KW-0408">Iron</keyword>
<feature type="transmembrane region" description="Helical" evidence="7">
    <location>
        <begin position="446"/>
        <end position="466"/>
    </location>
</feature>
<protein>
    <submittedName>
        <fullName evidence="9">4Fe-4S binding protein</fullName>
    </submittedName>
</protein>
<dbReference type="InterPro" id="IPR051684">
    <property type="entry name" value="Electron_Trans/Redox"/>
</dbReference>
<dbReference type="EMBL" id="JAPMXC010000001">
    <property type="protein sequence ID" value="MCY0387789.1"/>
    <property type="molecule type" value="Genomic_DNA"/>
</dbReference>
<evidence type="ECO:0000313" key="10">
    <source>
        <dbReference type="Proteomes" id="UP001082899"/>
    </source>
</evidence>
<evidence type="ECO:0000256" key="5">
    <source>
        <dbReference type="ARBA" id="ARBA00023004"/>
    </source>
</evidence>
<feature type="transmembrane region" description="Helical" evidence="7">
    <location>
        <begin position="71"/>
        <end position="96"/>
    </location>
</feature>
<dbReference type="PANTHER" id="PTHR30176">
    <property type="entry name" value="FERREDOXIN-TYPE PROTEIN NAPH"/>
    <property type="match status" value="1"/>
</dbReference>
<evidence type="ECO:0000256" key="6">
    <source>
        <dbReference type="ARBA" id="ARBA00023014"/>
    </source>
</evidence>
<feature type="domain" description="4Fe-4S ferredoxin-type" evidence="8">
    <location>
        <begin position="72"/>
        <end position="111"/>
    </location>
</feature>
<evidence type="ECO:0000313" key="9">
    <source>
        <dbReference type="EMBL" id="MCY0387789.1"/>
    </source>
</evidence>
<keyword evidence="7" id="KW-0812">Transmembrane</keyword>
<feature type="transmembrane region" description="Helical" evidence="7">
    <location>
        <begin position="146"/>
        <end position="166"/>
    </location>
</feature>
<dbReference type="Proteomes" id="UP001082899">
    <property type="component" value="Unassembled WGS sequence"/>
</dbReference>
<evidence type="ECO:0000256" key="2">
    <source>
        <dbReference type="ARBA" id="ARBA00022485"/>
    </source>
</evidence>
<evidence type="ECO:0000256" key="1">
    <source>
        <dbReference type="ARBA" id="ARBA00022448"/>
    </source>
</evidence>
<feature type="domain" description="4Fe-4S ferredoxin-type" evidence="8">
    <location>
        <begin position="156"/>
        <end position="190"/>
    </location>
</feature>
<gene>
    <name evidence="9" type="ORF">OVY01_11195</name>
</gene>
<evidence type="ECO:0000259" key="8">
    <source>
        <dbReference type="Pfam" id="PF12801"/>
    </source>
</evidence>
<feature type="transmembrane region" description="Helical" evidence="7">
    <location>
        <begin position="32"/>
        <end position="51"/>
    </location>
</feature>
<keyword evidence="7" id="KW-0472">Membrane</keyword>
<keyword evidence="3" id="KW-0479">Metal-binding</keyword>
<accession>A0ABT3ZMM1</accession>
<proteinExistence type="predicted"/>
<keyword evidence="6" id="KW-0411">Iron-sulfur</keyword>
<evidence type="ECO:0000256" key="3">
    <source>
        <dbReference type="ARBA" id="ARBA00022723"/>
    </source>
</evidence>
<organism evidence="9 10">
    <name type="scientific">Robbsia betulipollinis</name>
    <dbReference type="NCBI Taxonomy" id="2981849"/>
    <lineage>
        <taxon>Bacteria</taxon>
        <taxon>Pseudomonadati</taxon>
        <taxon>Pseudomonadota</taxon>
        <taxon>Betaproteobacteria</taxon>
        <taxon>Burkholderiales</taxon>
        <taxon>Burkholderiaceae</taxon>
        <taxon>Robbsia</taxon>
    </lineage>
</organism>
<reference evidence="9" key="1">
    <citation type="submission" date="2022-11" db="EMBL/GenBank/DDBJ databases">
        <title>Robbsia betulipollinis sp. nov., isolated from pollen of birch (Betula pendula).</title>
        <authorList>
            <person name="Shi H."/>
            <person name="Ambika Manirajan B."/>
            <person name="Ratering S."/>
            <person name="Geissler-Plaum R."/>
            <person name="Schnell S."/>
        </authorList>
    </citation>
    <scope>NUCLEOTIDE SEQUENCE</scope>
    <source>
        <strain evidence="9">Bb-Pol-6</strain>
    </source>
</reference>